<dbReference type="HOGENOM" id="CLU_086356_3_1_0"/>
<evidence type="ECO:0000256" key="4">
    <source>
        <dbReference type="ARBA" id="ARBA00022519"/>
    </source>
</evidence>
<comment type="subcellular location">
    <subcellularLocation>
        <location evidence="1">Cell inner membrane</location>
        <topology evidence="1">Multi-pass membrane protein</topology>
    </subcellularLocation>
</comment>
<evidence type="ECO:0000256" key="7">
    <source>
        <dbReference type="ARBA" id="ARBA00023136"/>
    </source>
</evidence>
<evidence type="ECO:0000256" key="3">
    <source>
        <dbReference type="ARBA" id="ARBA00022475"/>
    </source>
</evidence>
<keyword evidence="5 9" id="KW-0812">Transmembrane</keyword>
<dbReference type="GO" id="GO:0005886">
    <property type="term" value="C:plasma membrane"/>
    <property type="evidence" value="ECO:0007669"/>
    <property type="project" value="UniProtKB-SubCell"/>
</dbReference>
<dbReference type="EMBL" id="CP003198">
    <property type="protein sequence ID" value="AFM21898.1"/>
    <property type="molecule type" value="Genomic_DNA"/>
</dbReference>
<evidence type="ECO:0000256" key="5">
    <source>
        <dbReference type="ARBA" id="ARBA00022692"/>
    </source>
</evidence>
<dbReference type="Proteomes" id="UP000006061">
    <property type="component" value="Chromosome"/>
</dbReference>
<evidence type="ECO:0000256" key="9">
    <source>
        <dbReference type="SAM" id="Phobius"/>
    </source>
</evidence>
<organism evidence="11 12">
    <name type="scientific">Acetomicrobium mobile (strain ATCC BAA-54 / DSM 13181 / JCM 12221 / NGA)</name>
    <name type="common">Anaerobaculum mobile</name>
    <dbReference type="NCBI Taxonomy" id="891968"/>
    <lineage>
        <taxon>Bacteria</taxon>
        <taxon>Thermotogati</taxon>
        <taxon>Synergistota</taxon>
        <taxon>Synergistia</taxon>
        <taxon>Synergistales</taxon>
        <taxon>Acetomicrobiaceae</taxon>
        <taxon>Acetomicrobium</taxon>
    </lineage>
</organism>
<keyword evidence="12" id="KW-1185">Reference proteome</keyword>
<dbReference type="GO" id="GO:0015740">
    <property type="term" value="P:C4-dicarboxylate transport"/>
    <property type="evidence" value="ECO:0007669"/>
    <property type="project" value="TreeGrafter"/>
</dbReference>
<sequence>MAKVINWLNEHLEEYVLCNLLAVISIVMMLQVIMRYVFNASLTWAEELCRYAFIWSAFVSIGFTIREKSILTLTFFVDILPKKISKVVTVLAKLVTVAFFVVIFVYSIPMIERIYSTNQTSPAIGVPMYIVYLSIAVGSFLTIIRSIQDLVVAMKSPCS</sequence>
<evidence type="ECO:0000256" key="8">
    <source>
        <dbReference type="ARBA" id="ARBA00038436"/>
    </source>
</evidence>
<comment type="similarity">
    <text evidence="8">Belongs to the TRAP transporter small permease family.</text>
</comment>
<dbReference type="GO" id="GO:0022857">
    <property type="term" value="F:transmembrane transporter activity"/>
    <property type="evidence" value="ECO:0007669"/>
    <property type="project" value="TreeGrafter"/>
</dbReference>
<dbReference type="InterPro" id="IPR007387">
    <property type="entry name" value="TRAP_DctQ"/>
</dbReference>
<feature type="transmembrane region" description="Helical" evidence="9">
    <location>
        <begin position="16"/>
        <end position="38"/>
    </location>
</feature>
<dbReference type="STRING" id="891968.Anamo_1286"/>
<proteinExistence type="inferred from homology"/>
<reference evidence="12" key="1">
    <citation type="journal article" date="2013" name="Stand. Genomic Sci.">
        <title>Complete genome sequence of the moderate thermophile Anaerobaculum mobile type strain (NGA(T)).</title>
        <authorList>
            <person name="Mavromatis K."/>
            <person name="Stackebrandt E."/>
            <person name="Held B."/>
            <person name="Lapidus A."/>
            <person name="Nolan M."/>
            <person name="Lucas S."/>
            <person name="Hammon N."/>
            <person name="Deshpande S."/>
            <person name="Cheng J.F."/>
            <person name="Tapia R."/>
            <person name="Goodwin L.A."/>
            <person name="Pitluck S."/>
            <person name="Liolios K."/>
            <person name="Pagani I."/>
            <person name="Ivanova N."/>
            <person name="Mikhailova N."/>
            <person name="Huntemann M."/>
            <person name="Pati A."/>
            <person name="Chen A."/>
            <person name="Palaniappan K."/>
            <person name="Land M."/>
            <person name="Rohde M."/>
            <person name="Spring S."/>
            <person name="Goker M."/>
            <person name="Woyke T."/>
            <person name="Detter J.C."/>
            <person name="Bristow J."/>
            <person name="Eisen J.A."/>
            <person name="Markowitz V."/>
            <person name="Hugenholtz P."/>
            <person name="Klenk H.P."/>
            <person name="Kyrpides N.C."/>
        </authorList>
    </citation>
    <scope>NUCLEOTIDE SEQUENCE</scope>
    <source>
        <strain evidence="12">ATCC BAA-54 / DSM 13181 / NGA</strain>
    </source>
</reference>
<dbReference type="PANTHER" id="PTHR35011">
    <property type="entry name" value="2,3-DIKETO-L-GULONATE TRAP TRANSPORTER SMALL PERMEASE PROTEIN YIAM"/>
    <property type="match status" value="1"/>
</dbReference>
<evidence type="ECO:0000256" key="6">
    <source>
        <dbReference type="ARBA" id="ARBA00022989"/>
    </source>
</evidence>
<dbReference type="InterPro" id="IPR055348">
    <property type="entry name" value="DctQ"/>
</dbReference>
<evidence type="ECO:0000256" key="2">
    <source>
        <dbReference type="ARBA" id="ARBA00022448"/>
    </source>
</evidence>
<name>I4BX91_ACEMN</name>
<feature type="transmembrane region" description="Helical" evidence="9">
    <location>
        <begin position="128"/>
        <end position="147"/>
    </location>
</feature>
<dbReference type="PANTHER" id="PTHR35011:SF2">
    <property type="entry name" value="2,3-DIKETO-L-GULONATE TRAP TRANSPORTER SMALL PERMEASE PROTEIN YIAM"/>
    <property type="match status" value="1"/>
</dbReference>
<evidence type="ECO:0000313" key="11">
    <source>
        <dbReference type="EMBL" id="AFM21898.1"/>
    </source>
</evidence>
<keyword evidence="6 9" id="KW-1133">Transmembrane helix</keyword>
<feature type="transmembrane region" description="Helical" evidence="9">
    <location>
        <begin position="50"/>
        <end position="66"/>
    </location>
</feature>
<evidence type="ECO:0000313" key="12">
    <source>
        <dbReference type="Proteomes" id="UP000006061"/>
    </source>
</evidence>
<dbReference type="eggNOG" id="COG3090">
    <property type="taxonomic scope" value="Bacteria"/>
</dbReference>
<keyword evidence="3" id="KW-1003">Cell membrane</keyword>
<evidence type="ECO:0000259" key="10">
    <source>
        <dbReference type="Pfam" id="PF04290"/>
    </source>
</evidence>
<keyword evidence="4" id="KW-0997">Cell inner membrane</keyword>
<keyword evidence="7 9" id="KW-0472">Membrane</keyword>
<accession>I4BX91</accession>
<evidence type="ECO:0000256" key="1">
    <source>
        <dbReference type="ARBA" id="ARBA00004429"/>
    </source>
</evidence>
<dbReference type="AlphaFoldDB" id="I4BX91"/>
<dbReference type="KEGG" id="amo:Anamo_1286"/>
<keyword evidence="2" id="KW-0813">Transport</keyword>
<protein>
    <submittedName>
        <fullName evidence="11">TRAP-type C4-dicarboxylate transport system, small permease component</fullName>
    </submittedName>
</protein>
<gene>
    <name evidence="11" type="ordered locus">Anamo_1286</name>
</gene>
<dbReference type="Pfam" id="PF04290">
    <property type="entry name" value="DctQ"/>
    <property type="match status" value="1"/>
</dbReference>
<feature type="transmembrane region" description="Helical" evidence="9">
    <location>
        <begin position="87"/>
        <end position="108"/>
    </location>
</feature>
<feature type="domain" description="Tripartite ATP-independent periplasmic transporters DctQ component" evidence="10">
    <location>
        <begin position="25"/>
        <end position="153"/>
    </location>
</feature>